<sequence>MVTIIDHSCSTSSDQMVPYVSPLPLTNGVLADQSASRLAPTAGRQSKSISKRLNALATATMEHSSRRKEEHFGLNTATDAPDEGKEKVSAIPGSPVFAGRAGQGHSPHTPRRDDTSATLVGQSDENGVAGRTGERASEEMEEAAGLVKTDAAVHHAKAGNTEVAKGALDKSRLSRWKNATTKSATGKSSLGGTTGSADSGDGSEVPSPLLLMATTTKKRRRKTTNAGRGKRLDSRRRAGSHGCQVHTSKEECAAAMAALGTTVGEEKKVAMCCTPNGREGDSRACKCKGRRKCLICRGCAGGHCACVDCLCETCRSREHQRLAKEKTLRETEEREVELAKEQERIFQEARERQQMRDAGVEVAPPTSPLRSPIAHGQCVPDVHYEARTTAETSGGKGTKAAEVTGSGTPPAQGSRERGKNLDSPPFLMSCVPALVSSVG</sequence>
<keyword evidence="3" id="KW-1185">Reference proteome</keyword>
<evidence type="ECO:0000313" key="3">
    <source>
        <dbReference type="Proteomes" id="UP000019335"/>
    </source>
</evidence>
<reference evidence="2 3" key="1">
    <citation type="journal article" date="2014" name="Mol. Plant">
        <title>Chromosome Scale Genome Assembly and Transcriptome Profiling of Nannochloropsis gaditana in Nitrogen Depletion.</title>
        <authorList>
            <person name="Corteggiani Carpinelli E."/>
            <person name="Telatin A."/>
            <person name="Vitulo N."/>
            <person name="Forcato C."/>
            <person name="D'Angelo M."/>
            <person name="Schiavon R."/>
            <person name="Vezzi A."/>
            <person name="Giacometti G.M."/>
            <person name="Morosinotto T."/>
            <person name="Valle G."/>
        </authorList>
    </citation>
    <scope>NUCLEOTIDE SEQUENCE [LARGE SCALE GENOMIC DNA]</scope>
    <source>
        <strain evidence="2 3">B-31</strain>
    </source>
</reference>
<feature type="region of interest" description="Disordered" evidence="1">
    <location>
        <begin position="61"/>
        <end position="138"/>
    </location>
</feature>
<feature type="compositionally biased region" description="Low complexity" evidence="1">
    <location>
        <begin position="179"/>
        <end position="203"/>
    </location>
</feature>
<feature type="region of interest" description="Disordered" evidence="1">
    <location>
        <begin position="174"/>
        <end position="244"/>
    </location>
</feature>
<protein>
    <submittedName>
        <fullName evidence="2">Uncharacterized protein</fullName>
    </submittedName>
</protein>
<organism evidence="2 3">
    <name type="scientific">Nannochloropsis gaditana</name>
    <dbReference type="NCBI Taxonomy" id="72520"/>
    <lineage>
        <taxon>Eukaryota</taxon>
        <taxon>Sar</taxon>
        <taxon>Stramenopiles</taxon>
        <taxon>Ochrophyta</taxon>
        <taxon>Eustigmatophyceae</taxon>
        <taxon>Eustigmatales</taxon>
        <taxon>Monodopsidaceae</taxon>
        <taxon>Nannochloropsis</taxon>
    </lineage>
</organism>
<dbReference type="EMBL" id="AZIL01002742">
    <property type="protein sequence ID" value="EWM20911.1"/>
    <property type="molecule type" value="Genomic_DNA"/>
</dbReference>
<comment type="caution">
    <text evidence="2">The sequence shown here is derived from an EMBL/GenBank/DDBJ whole genome shotgun (WGS) entry which is preliminary data.</text>
</comment>
<evidence type="ECO:0000256" key="1">
    <source>
        <dbReference type="SAM" id="MobiDB-lite"/>
    </source>
</evidence>
<accession>W7TKH7</accession>
<feature type="region of interest" description="Disordered" evidence="1">
    <location>
        <begin position="389"/>
        <end position="425"/>
    </location>
</feature>
<feature type="compositionally biased region" description="Polar residues" evidence="1">
    <location>
        <begin position="116"/>
        <end position="125"/>
    </location>
</feature>
<proteinExistence type="predicted"/>
<name>W7TKH7_9STRA</name>
<evidence type="ECO:0000313" key="2">
    <source>
        <dbReference type="EMBL" id="EWM20911.1"/>
    </source>
</evidence>
<feature type="compositionally biased region" description="Basic and acidic residues" evidence="1">
    <location>
        <begin position="63"/>
        <end position="72"/>
    </location>
</feature>
<gene>
    <name evidence="2" type="ORF">Naga_100156g8</name>
</gene>
<dbReference type="Proteomes" id="UP000019335">
    <property type="component" value="Unassembled WGS sequence"/>
</dbReference>
<dbReference type="OrthoDB" id="10318763at2759"/>
<dbReference type="AlphaFoldDB" id="W7TKH7"/>